<keyword evidence="4" id="KW-1185">Reference proteome</keyword>
<keyword evidence="1" id="KW-0677">Repeat</keyword>
<evidence type="ECO:0000256" key="2">
    <source>
        <dbReference type="SAM" id="Phobius"/>
    </source>
</evidence>
<dbReference type="AlphaFoldDB" id="A0A1Q9EH52"/>
<keyword evidence="2" id="KW-1133">Transmembrane helix</keyword>
<comment type="caution">
    <text evidence="3">The sequence shown here is derived from an EMBL/GenBank/DDBJ whole genome shotgun (WGS) entry which is preliminary data.</text>
</comment>
<feature type="transmembrane region" description="Helical" evidence="2">
    <location>
        <begin position="49"/>
        <end position="68"/>
    </location>
</feature>
<dbReference type="InterPro" id="IPR002885">
    <property type="entry name" value="PPR_rpt"/>
</dbReference>
<dbReference type="PANTHER" id="PTHR47447:SF17">
    <property type="entry name" value="OS12G0638900 PROTEIN"/>
    <property type="match status" value="1"/>
</dbReference>
<organism evidence="3 4">
    <name type="scientific">Symbiodinium microadriaticum</name>
    <name type="common">Dinoflagellate</name>
    <name type="synonym">Zooxanthella microadriatica</name>
    <dbReference type="NCBI Taxonomy" id="2951"/>
    <lineage>
        <taxon>Eukaryota</taxon>
        <taxon>Sar</taxon>
        <taxon>Alveolata</taxon>
        <taxon>Dinophyceae</taxon>
        <taxon>Suessiales</taxon>
        <taxon>Symbiodiniaceae</taxon>
        <taxon>Symbiodinium</taxon>
    </lineage>
</organism>
<dbReference type="OrthoDB" id="185373at2759"/>
<sequence length="314" mass="34544">GLPTLRNACKRFAQSSTEAANVSRILQSKDFPQCARDELSAPKPPQKRFTSYFLLMEIAIDYFVGAGWARDELSAPKPPQKRFTSYFLLMEIAIDYFVGAGWACVEALAAMLVMRCVPSVYSFTAAITATLGAWMVAAQIFSEMLSHDIFPDTVSCNALMNVAERSRQWHIVLQLLAYMAAEAAKPNEISFTSAISASDRSGHWQLAMGLLSHMPRHRVSLSEMSGTAAMSACERVQRWEAVIQLLSTIPRADEISFNIGIAGCRESLQWAAALQLLAAMPRADASADVVTFNALVNQCGEGIFMVSYFHVVHT</sequence>
<reference evidence="3 4" key="1">
    <citation type="submission" date="2016-02" db="EMBL/GenBank/DDBJ databases">
        <title>Genome analysis of coral dinoflagellate symbionts highlights evolutionary adaptations to a symbiotic lifestyle.</title>
        <authorList>
            <person name="Aranda M."/>
            <person name="Li Y."/>
            <person name="Liew Y.J."/>
            <person name="Baumgarten S."/>
            <person name="Simakov O."/>
            <person name="Wilson M."/>
            <person name="Piel J."/>
            <person name="Ashoor H."/>
            <person name="Bougouffa S."/>
            <person name="Bajic V.B."/>
            <person name="Ryu T."/>
            <person name="Ravasi T."/>
            <person name="Bayer T."/>
            <person name="Micklem G."/>
            <person name="Kim H."/>
            <person name="Bhak J."/>
            <person name="Lajeunesse T.C."/>
            <person name="Voolstra C.R."/>
        </authorList>
    </citation>
    <scope>NUCLEOTIDE SEQUENCE [LARGE SCALE GENOMIC DNA]</scope>
    <source>
        <strain evidence="3 4">CCMP2467</strain>
    </source>
</reference>
<accession>A0A1Q9EH52</accession>
<dbReference type="Pfam" id="PF13812">
    <property type="entry name" value="PPR_3"/>
    <property type="match status" value="1"/>
</dbReference>
<keyword evidence="2" id="KW-0812">Transmembrane</keyword>
<proteinExistence type="predicted"/>
<feature type="transmembrane region" description="Helical" evidence="2">
    <location>
        <begin position="120"/>
        <end position="141"/>
    </location>
</feature>
<feature type="transmembrane region" description="Helical" evidence="2">
    <location>
        <begin position="88"/>
        <end position="113"/>
    </location>
</feature>
<dbReference type="EMBL" id="LSRX01000153">
    <property type="protein sequence ID" value="OLQ06760.1"/>
    <property type="molecule type" value="Genomic_DNA"/>
</dbReference>
<gene>
    <name evidence="3" type="ORF">AK812_SmicGene9952</name>
</gene>
<evidence type="ECO:0000313" key="3">
    <source>
        <dbReference type="EMBL" id="OLQ06760.1"/>
    </source>
</evidence>
<dbReference type="Proteomes" id="UP000186817">
    <property type="component" value="Unassembled WGS sequence"/>
</dbReference>
<evidence type="ECO:0000313" key="4">
    <source>
        <dbReference type="Proteomes" id="UP000186817"/>
    </source>
</evidence>
<protein>
    <submittedName>
        <fullName evidence="3">Pentatricopeptide repeat-containing protein, chloroplastic</fullName>
    </submittedName>
</protein>
<dbReference type="PANTHER" id="PTHR47447">
    <property type="entry name" value="OS03G0856100 PROTEIN"/>
    <property type="match status" value="1"/>
</dbReference>
<feature type="non-terminal residue" evidence="3">
    <location>
        <position position="1"/>
    </location>
</feature>
<keyword evidence="2" id="KW-0472">Membrane</keyword>
<dbReference type="Gene3D" id="1.25.40.10">
    <property type="entry name" value="Tetratricopeptide repeat domain"/>
    <property type="match status" value="2"/>
</dbReference>
<name>A0A1Q9EH52_SYMMI</name>
<dbReference type="InterPro" id="IPR011990">
    <property type="entry name" value="TPR-like_helical_dom_sf"/>
</dbReference>
<evidence type="ECO:0000256" key="1">
    <source>
        <dbReference type="ARBA" id="ARBA00022737"/>
    </source>
</evidence>